<evidence type="ECO:0000313" key="4">
    <source>
        <dbReference type="EMBL" id="QJD90349.1"/>
    </source>
</evidence>
<dbReference type="EMBL" id="CP051684">
    <property type="protein sequence ID" value="QJD90349.1"/>
    <property type="molecule type" value="Genomic_DNA"/>
</dbReference>
<evidence type="ECO:0000259" key="1">
    <source>
        <dbReference type="Pfam" id="PF13086"/>
    </source>
</evidence>
<dbReference type="Pfam" id="PF18741">
    <property type="entry name" value="MTES_1575"/>
    <property type="match status" value="1"/>
</dbReference>
<reference evidence="4 5" key="1">
    <citation type="submission" date="2020-04" db="EMBL/GenBank/DDBJ databases">
        <title>Genome sequencing of novel species.</title>
        <authorList>
            <person name="Heo J."/>
            <person name="Kim S.-J."/>
            <person name="Kim J.-S."/>
            <person name="Hong S.-B."/>
            <person name="Kwon S.-W."/>
        </authorList>
    </citation>
    <scope>NUCLEOTIDE SEQUENCE [LARGE SCALE GENOMIC DNA]</scope>
    <source>
        <strain evidence="4 5">AF9R3</strain>
    </source>
</reference>
<protein>
    <submittedName>
        <fullName evidence="4">DUF4011 domain-containing protein</fullName>
    </submittedName>
</protein>
<dbReference type="InterPro" id="IPR027417">
    <property type="entry name" value="P-loop_NTPase"/>
</dbReference>
<dbReference type="Proteomes" id="UP000503117">
    <property type="component" value="Chromosome"/>
</dbReference>
<dbReference type="InterPro" id="IPR047187">
    <property type="entry name" value="SF1_C_Upf1"/>
</dbReference>
<sequence length="1704" mass="189029">MTNPTHSFFDFLATLHDTPQTEDLQAWLLPLLEQVATLHAQDQVAPLQGVASLRFDYNQLWFEQGLAGAPQRADAKVAALDPLTTLTVSARLYQDEARQRNLVLGAVPQGDDGLTAPQYLPGYVAWEHTLGHHDPLTDIFVLGLVLVSAACRLNLSNEDDLARFVAHRHNLFALNDRLNPVWARTIVRMTELSRHRRQPDLQEALHTLRNYRVLEVPPALPETATGEGERSRQLQAHLRDRLFEVSRRNKLLYFKPSQQTLNLTMGSFPLMLDVRNVKEQQLFYWHDAVARQVCSEAAIPLQKYLRFEDLPFLPAQLDTIRASAQRDQAEYGFSQLRLAVCMLRWHNFKEDKDERITTPLLLLPVTLTRKKGVRDTYQLQATTSVAEVNPVLRHVLRQVYGIELPESIDLDQPLDDFHAQFEQQIRQSEPGITLHKIDRPQIQLIRRQARARLDQFERRRKKLSGLSRRSYGEFEYSYDAAAYHPLGVQLFLDRVKPQPAPLASVVGKPRPLHMAAPDAVTAPATVEQEVYAVDQERPGTPYDWEFDLCALTLGNFNYRKMSLVQDYNALLRENLASPAFDGIFSLAPRRAFAESAPAPSLGEQFTVVPQDPTQARAIAHARSGASMIIQGPPGTGKSQTITNLIADYVARGKRIMFVCAKRAAIDVVYHRLQQHGLEQLCAMIHDSQGDKKAFVMDLKACYETWMAPAADPHQAEQERAALLALADGEQAQLAAFSAHMTQSPDSLGIPLRQLYQRIAQLTGSIDAHQASAEDIASLPDYALWAAHGPVYLALAARLRDAGQDPCLAHLPLRYLHPQLLAAPQPAAALRSAVQTTLPLLRQLQQALVGLPPELWRDVAQLRALGAYLQAVRPLLQRRLPELLDAGQPRSAAFLKLHRQYATQHTAAQAAAAQSAHWRVRLSAAEVAAALPQAAAVEQSWLGWLKPAWWQLRGLFKSHYDMAAHAVQPRWSDALRWLQQDYDAAAALAATVAEIDSSWQVDDVDAFSVQVEQLHARSAALSPALLLFQYALSSGAYADLPGLLALEPLCTAALRALDAGWTDVEHLTLPQLQDEVAAGETAGAWLPLVAPGLSALQQTPPAFAHAARSWQGQPEALEMAMARASLMRLYRDDAALARQDGVQLDQLCARLGGHLRELQALNARVILERRRNHFLAQLALANSGAGQLDAVQKEFKKAYTAGRRELENEFSKVMRYKAIRELASGPSGLVVRDLKPVWMMSPLSISDTLPLEADYFDVVIFDEASQIPVEEAVPSLYRGPQVIVVGDEMQLPPTNFFGTQADPDEADEELLADLSSDSFLNQAAKSLPSTMLQWHYRSRSEALITFSNHRFYDGSLLTIPDHALVQPALPITLRAGDAVAPALAQALQRPISFHYLTDGLYRDRRNPAEAGYIAQLVRQLLNDSHGPGLTLGVVAFSEAQQDEIIQALKTLAGQDPAFSALLDAAYEREEDGQFCGLFIKNLENVQGDERDLIIMSVCYGYDSQRKMLMNFGPINRAGGEKRLNVVFSRAKRHMFLVSSIKHSDIRNDYNPGAFALKAYLQFAELSSVGDQAGARQVIALMGGKVTVQRRAELHPVVAQLRAALLERGWEVDTGIGESSLRCDLGVRHAGDTAYRLGILVDTDAHYASADLVERYLQQPGLLAGAGWRLLRVLSKDWVAQPELVLKQVVDALASAQTVGSDTKAA</sequence>
<accession>A0ABX6M8F8</accession>
<dbReference type="PANTHER" id="PTHR10887:SF495">
    <property type="entry name" value="HELICASE SENATAXIN ISOFORM X1-RELATED"/>
    <property type="match status" value="1"/>
</dbReference>
<evidence type="ECO:0000313" key="5">
    <source>
        <dbReference type="Proteomes" id="UP000503117"/>
    </source>
</evidence>
<keyword evidence="5" id="KW-1185">Reference proteome</keyword>
<dbReference type="InterPro" id="IPR049468">
    <property type="entry name" value="Restrct_endonuc-II-like_dom"/>
</dbReference>
<feature type="domain" description="DNA2/NAM7 helicase-like C-terminal" evidence="2">
    <location>
        <begin position="1323"/>
        <end position="1538"/>
    </location>
</feature>
<dbReference type="Gene3D" id="3.40.50.300">
    <property type="entry name" value="P-loop containing nucleotide triphosphate hydrolases"/>
    <property type="match status" value="3"/>
</dbReference>
<feature type="domain" description="Restriction endonuclease type II-like" evidence="3">
    <location>
        <begin position="1599"/>
        <end position="1691"/>
    </location>
</feature>
<dbReference type="SUPFAM" id="SSF52540">
    <property type="entry name" value="P-loop containing nucleoside triphosphate hydrolases"/>
    <property type="match status" value="1"/>
</dbReference>
<proteinExistence type="predicted"/>
<dbReference type="Pfam" id="PF13195">
    <property type="entry name" value="DUF4011"/>
    <property type="match status" value="1"/>
</dbReference>
<gene>
    <name evidence="4" type="ORF">HH213_09805</name>
</gene>
<dbReference type="InterPro" id="IPR045055">
    <property type="entry name" value="DNA2/NAM7-like"/>
</dbReference>
<organism evidence="4 5">
    <name type="scientific">Duganella dendranthematis</name>
    <dbReference type="NCBI Taxonomy" id="2728021"/>
    <lineage>
        <taxon>Bacteria</taxon>
        <taxon>Pseudomonadati</taxon>
        <taxon>Pseudomonadota</taxon>
        <taxon>Betaproteobacteria</taxon>
        <taxon>Burkholderiales</taxon>
        <taxon>Oxalobacteraceae</taxon>
        <taxon>Telluria group</taxon>
        <taxon>Duganella</taxon>
    </lineage>
</organism>
<dbReference type="InterPro" id="IPR025103">
    <property type="entry name" value="DUF4011"/>
</dbReference>
<dbReference type="CDD" id="cd18808">
    <property type="entry name" value="SF1_C_Upf1"/>
    <property type="match status" value="1"/>
</dbReference>
<feature type="domain" description="DNA2/NAM7 helicase helicase" evidence="1">
    <location>
        <begin position="612"/>
        <end position="677"/>
    </location>
</feature>
<evidence type="ECO:0000259" key="2">
    <source>
        <dbReference type="Pfam" id="PF13087"/>
    </source>
</evidence>
<dbReference type="InterPro" id="IPR041677">
    <property type="entry name" value="DNA2/NAM7_AAA_11"/>
</dbReference>
<dbReference type="Pfam" id="PF13087">
    <property type="entry name" value="AAA_12"/>
    <property type="match status" value="1"/>
</dbReference>
<evidence type="ECO:0000259" key="3">
    <source>
        <dbReference type="Pfam" id="PF18741"/>
    </source>
</evidence>
<dbReference type="InterPro" id="IPR041679">
    <property type="entry name" value="DNA2/NAM7-like_C"/>
</dbReference>
<dbReference type="Pfam" id="PF13086">
    <property type="entry name" value="AAA_11"/>
    <property type="match status" value="1"/>
</dbReference>
<dbReference type="RefSeq" id="WP_169112133.1">
    <property type="nucleotide sequence ID" value="NZ_CP051684.1"/>
</dbReference>
<name>A0ABX6M8F8_9BURK</name>
<dbReference type="PANTHER" id="PTHR10887">
    <property type="entry name" value="DNA2/NAM7 HELICASE FAMILY"/>
    <property type="match status" value="1"/>
</dbReference>